<evidence type="ECO:0000313" key="4">
    <source>
        <dbReference type="EMBL" id="KAL1584129.1"/>
    </source>
</evidence>
<dbReference type="InterPro" id="IPR029033">
    <property type="entry name" value="His_PPase_superfam"/>
</dbReference>
<sequence length="484" mass="51866">MYSPSILLVFAVAPFANSRTVHSVLVFSRHGDRTAKLYESYNMTNLGANQVYNSGDFYRRRYLVDGVADQIAGISPEIVNASQLYASAPDQDILLQTASLFLQGLYPPLSDTLDTESLVNGTDVSAPLDGQQYILVHGEDTNSPDTIWIKGDNACPAYSNASETYELSADYAATLAASATLYTSVEPLLTDILGPGNVSYANAYDVFDLLNVASIHNATVAPDIASSDLDQLRYYADEWEWNHNFNASQPDRSIGGMAFAGGILRQLDSVVAGSADVKFSLLAGSYDTFISFFGLTNLSTTSLNFTGLPVYASTMAFELFTAADGDTFPATPDTDLRVRFLFRNGTDPSEDLIAYPLWGETAEDYAYGDFKSRLGARAINDVATWCTTCDSPAYFCVAEAADNKTANAVAAAKEDDTGLSSAAASGIGVAVAVVVMLMIGGLVAFLMRRKSNRARAATSRPTFPSSNVEMVEGTQSSRAQISPA</sequence>
<keyword evidence="3" id="KW-1133">Transmembrane helix</keyword>
<dbReference type="Pfam" id="PF00328">
    <property type="entry name" value="His_Phos_2"/>
    <property type="match status" value="1"/>
</dbReference>
<keyword evidence="5" id="KW-1185">Reference proteome</keyword>
<protein>
    <recommendedName>
        <fullName evidence="6">Acid phosphatase</fullName>
    </recommendedName>
</protein>
<evidence type="ECO:0000256" key="3">
    <source>
        <dbReference type="SAM" id="Phobius"/>
    </source>
</evidence>
<proteinExistence type="inferred from homology"/>
<feature type="transmembrane region" description="Helical" evidence="3">
    <location>
        <begin position="422"/>
        <end position="446"/>
    </location>
</feature>
<dbReference type="SUPFAM" id="SSF53254">
    <property type="entry name" value="Phosphoglycerate mutase-like"/>
    <property type="match status" value="1"/>
</dbReference>
<keyword evidence="3" id="KW-0812">Transmembrane</keyword>
<comment type="similarity">
    <text evidence="1">Belongs to the histidine acid phosphatase family.</text>
</comment>
<evidence type="ECO:0008006" key="6">
    <source>
        <dbReference type="Google" id="ProtNLM"/>
    </source>
</evidence>
<dbReference type="Gene3D" id="3.40.50.1240">
    <property type="entry name" value="Phosphoglycerate mutase-like"/>
    <property type="match status" value="1"/>
</dbReference>
<keyword evidence="3" id="KW-0472">Membrane</keyword>
<dbReference type="GO" id="GO:0016791">
    <property type="term" value="F:phosphatase activity"/>
    <property type="evidence" value="ECO:0007669"/>
    <property type="project" value="TreeGrafter"/>
</dbReference>
<evidence type="ECO:0000256" key="1">
    <source>
        <dbReference type="ARBA" id="ARBA00005375"/>
    </source>
</evidence>
<dbReference type="GeneID" id="96008750"/>
<gene>
    <name evidence="4" type="ORF">WHR41_07307</name>
</gene>
<dbReference type="PANTHER" id="PTHR11567">
    <property type="entry name" value="ACID PHOSPHATASE-RELATED"/>
    <property type="match status" value="1"/>
</dbReference>
<reference evidence="4 5" key="1">
    <citation type="journal article" date="2020" name="Microbiol. Resour. Announc.">
        <title>Draft Genome Sequence of a Cladosporium Species Isolated from the Mesophotic Ascidian Didemnum maculosum.</title>
        <authorList>
            <person name="Gioti A."/>
            <person name="Siaperas R."/>
            <person name="Nikolaivits E."/>
            <person name="Le Goff G."/>
            <person name="Ouazzani J."/>
            <person name="Kotoulas G."/>
            <person name="Topakas E."/>
        </authorList>
    </citation>
    <scope>NUCLEOTIDE SEQUENCE [LARGE SCALE GENOMIC DNA]</scope>
    <source>
        <strain evidence="4 5">TM138-S3</strain>
    </source>
</reference>
<dbReference type="InterPro" id="IPR050645">
    <property type="entry name" value="Histidine_acid_phosphatase"/>
</dbReference>
<evidence type="ECO:0000313" key="5">
    <source>
        <dbReference type="Proteomes" id="UP000803884"/>
    </source>
</evidence>
<feature type="region of interest" description="Disordered" evidence="2">
    <location>
        <begin position="456"/>
        <end position="484"/>
    </location>
</feature>
<name>A0AB34KGR3_9PEZI</name>
<dbReference type="InterPro" id="IPR000560">
    <property type="entry name" value="His_Pase_clade-2"/>
</dbReference>
<dbReference type="AlphaFoldDB" id="A0AB34KGR3"/>
<evidence type="ECO:0000256" key="2">
    <source>
        <dbReference type="SAM" id="MobiDB-lite"/>
    </source>
</evidence>
<dbReference type="Proteomes" id="UP000803884">
    <property type="component" value="Unassembled WGS sequence"/>
</dbReference>
<feature type="compositionally biased region" description="Polar residues" evidence="2">
    <location>
        <begin position="459"/>
        <end position="484"/>
    </location>
</feature>
<dbReference type="EMBL" id="JAAQHG020000028">
    <property type="protein sequence ID" value="KAL1584129.1"/>
    <property type="molecule type" value="Genomic_DNA"/>
</dbReference>
<comment type="caution">
    <text evidence="4">The sequence shown here is derived from an EMBL/GenBank/DDBJ whole genome shotgun (WGS) entry which is preliminary data.</text>
</comment>
<accession>A0AB34KGR3</accession>
<dbReference type="PANTHER" id="PTHR11567:SF142">
    <property type="entry name" value="PHOSPHOGLYCERATE MUTASE-LIKE PROTEIN"/>
    <property type="match status" value="1"/>
</dbReference>
<dbReference type="RefSeq" id="XP_069227235.1">
    <property type="nucleotide sequence ID" value="XM_069375912.1"/>
</dbReference>
<organism evidence="4 5">
    <name type="scientific">Cladosporium halotolerans</name>
    <dbReference type="NCBI Taxonomy" id="1052096"/>
    <lineage>
        <taxon>Eukaryota</taxon>
        <taxon>Fungi</taxon>
        <taxon>Dikarya</taxon>
        <taxon>Ascomycota</taxon>
        <taxon>Pezizomycotina</taxon>
        <taxon>Dothideomycetes</taxon>
        <taxon>Dothideomycetidae</taxon>
        <taxon>Cladosporiales</taxon>
        <taxon>Cladosporiaceae</taxon>
        <taxon>Cladosporium</taxon>
    </lineage>
</organism>